<evidence type="ECO:0000313" key="3">
    <source>
        <dbReference type="Proteomes" id="UP000310066"/>
    </source>
</evidence>
<organism evidence="2 3">
    <name type="scientific">Friedmanniomyces endolithicus</name>
    <dbReference type="NCBI Taxonomy" id="329885"/>
    <lineage>
        <taxon>Eukaryota</taxon>
        <taxon>Fungi</taxon>
        <taxon>Dikarya</taxon>
        <taxon>Ascomycota</taxon>
        <taxon>Pezizomycotina</taxon>
        <taxon>Dothideomycetes</taxon>
        <taxon>Dothideomycetidae</taxon>
        <taxon>Mycosphaerellales</taxon>
        <taxon>Teratosphaeriaceae</taxon>
        <taxon>Friedmanniomyces</taxon>
    </lineage>
</organism>
<accession>A0A4U0UJB6</accession>
<protein>
    <submittedName>
        <fullName evidence="2">Uncharacterized protein</fullName>
    </submittedName>
</protein>
<name>A0A4U0UJB6_9PEZI</name>
<dbReference type="Proteomes" id="UP000310066">
    <property type="component" value="Unassembled WGS sequence"/>
</dbReference>
<proteinExistence type="predicted"/>
<dbReference type="AlphaFoldDB" id="A0A4U0UJB6"/>
<sequence>MSAAMNLLSSVARSANNSPYPQPTTTNMAELTHPTIVDGWFRERSDMWPGQGQVILDTFSAKPVLT</sequence>
<evidence type="ECO:0000256" key="1">
    <source>
        <dbReference type="SAM" id="MobiDB-lite"/>
    </source>
</evidence>
<dbReference type="EMBL" id="NAJP01000068">
    <property type="protein sequence ID" value="TKA35557.1"/>
    <property type="molecule type" value="Genomic_DNA"/>
</dbReference>
<gene>
    <name evidence="2" type="ORF">B0A54_13144</name>
</gene>
<comment type="caution">
    <text evidence="2">The sequence shown here is derived from an EMBL/GenBank/DDBJ whole genome shotgun (WGS) entry which is preliminary data.</text>
</comment>
<reference evidence="2 3" key="1">
    <citation type="submission" date="2017-03" db="EMBL/GenBank/DDBJ databases">
        <title>Genomes of endolithic fungi from Antarctica.</title>
        <authorList>
            <person name="Coleine C."/>
            <person name="Masonjones S."/>
            <person name="Stajich J.E."/>
        </authorList>
    </citation>
    <scope>NUCLEOTIDE SEQUENCE [LARGE SCALE GENOMIC DNA]</scope>
    <source>
        <strain evidence="2 3">CCFEE 5311</strain>
    </source>
</reference>
<feature type="compositionally biased region" description="Polar residues" evidence="1">
    <location>
        <begin position="7"/>
        <end position="29"/>
    </location>
</feature>
<evidence type="ECO:0000313" key="2">
    <source>
        <dbReference type="EMBL" id="TKA35557.1"/>
    </source>
</evidence>
<feature type="region of interest" description="Disordered" evidence="1">
    <location>
        <begin position="1"/>
        <end position="31"/>
    </location>
</feature>